<dbReference type="EMBL" id="OOIN01000041">
    <property type="protein sequence ID" value="SPO31826.1"/>
    <property type="molecule type" value="Genomic_DNA"/>
</dbReference>
<reference evidence="2 3" key="1">
    <citation type="submission" date="2018-03" db="EMBL/GenBank/DDBJ databases">
        <authorList>
            <person name="Guldener U."/>
        </authorList>
    </citation>
    <scope>NUCLEOTIDE SEQUENCE [LARGE SCALE GENOMIC DNA]</scope>
    <source>
        <strain evidence="2 3">NBRC100155</strain>
    </source>
</reference>
<sequence>MRLTTAVLAVTLLALIQATTSVMGARSVYCTHNKDGTGAIAYRITKDCCAATKEHSTTHFNEWDHKCEDALGLGNGINLGRFVRCCGSRGAGSYATG</sequence>
<dbReference type="InterPro" id="IPR045992">
    <property type="entry name" value="DUF5948"/>
</dbReference>
<organism evidence="2 3">
    <name type="scientific">Ustilago trichophora</name>
    <dbReference type="NCBI Taxonomy" id="86804"/>
    <lineage>
        <taxon>Eukaryota</taxon>
        <taxon>Fungi</taxon>
        <taxon>Dikarya</taxon>
        <taxon>Basidiomycota</taxon>
        <taxon>Ustilaginomycotina</taxon>
        <taxon>Ustilaginomycetes</taxon>
        <taxon>Ustilaginales</taxon>
        <taxon>Ustilaginaceae</taxon>
        <taxon>Ustilago</taxon>
    </lineage>
</organism>
<accession>A0A5C3EQ05</accession>
<keyword evidence="1" id="KW-0732">Signal</keyword>
<dbReference type="AlphaFoldDB" id="A0A5C3EQ05"/>
<dbReference type="Pfam" id="PF19373">
    <property type="entry name" value="DUF5948"/>
    <property type="match status" value="1"/>
</dbReference>
<evidence type="ECO:0000313" key="2">
    <source>
        <dbReference type="EMBL" id="SPO31826.1"/>
    </source>
</evidence>
<protein>
    <submittedName>
        <fullName evidence="2">Probable conserved hypothetical Ustilaginaceae-specific protein</fullName>
    </submittedName>
</protein>
<feature type="chain" id="PRO_5023096933" evidence="1">
    <location>
        <begin position="25"/>
        <end position="97"/>
    </location>
</feature>
<keyword evidence="3" id="KW-1185">Reference proteome</keyword>
<evidence type="ECO:0000313" key="3">
    <source>
        <dbReference type="Proteomes" id="UP000324022"/>
    </source>
</evidence>
<dbReference type="Proteomes" id="UP000324022">
    <property type="component" value="Unassembled WGS sequence"/>
</dbReference>
<dbReference type="OrthoDB" id="4932133at2759"/>
<name>A0A5C3EQ05_9BASI</name>
<gene>
    <name evidence="2" type="ORF">UTRI_06663</name>
</gene>
<feature type="signal peptide" evidence="1">
    <location>
        <begin position="1"/>
        <end position="24"/>
    </location>
</feature>
<proteinExistence type="predicted"/>
<evidence type="ECO:0000256" key="1">
    <source>
        <dbReference type="SAM" id="SignalP"/>
    </source>
</evidence>